<dbReference type="PANTHER" id="PTHR48104">
    <property type="entry name" value="METACASPASE-4"/>
    <property type="match status" value="1"/>
</dbReference>
<evidence type="ECO:0000313" key="6">
    <source>
        <dbReference type="Proteomes" id="UP001175227"/>
    </source>
</evidence>
<evidence type="ECO:0000256" key="1">
    <source>
        <dbReference type="ARBA" id="ARBA00009005"/>
    </source>
</evidence>
<keyword evidence="2" id="KW-0053">Apoptosis</keyword>
<reference evidence="5" key="1">
    <citation type="submission" date="2023-06" db="EMBL/GenBank/DDBJ databases">
        <authorList>
            <consortium name="Lawrence Berkeley National Laboratory"/>
            <person name="Ahrendt S."/>
            <person name="Sahu N."/>
            <person name="Indic B."/>
            <person name="Wong-Bajracharya J."/>
            <person name="Merenyi Z."/>
            <person name="Ke H.-M."/>
            <person name="Monk M."/>
            <person name="Kocsube S."/>
            <person name="Drula E."/>
            <person name="Lipzen A."/>
            <person name="Balint B."/>
            <person name="Henrissat B."/>
            <person name="Andreopoulos B."/>
            <person name="Martin F.M."/>
            <person name="Harder C.B."/>
            <person name="Rigling D."/>
            <person name="Ford K.L."/>
            <person name="Foster G.D."/>
            <person name="Pangilinan J."/>
            <person name="Papanicolaou A."/>
            <person name="Barry K."/>
            <person name="LaButti K."/>
            <person name="Viragh M."/>
            <person name="Koriabine M."/>
            <person name="Yan M."/>
            <person name="Riley R."/>
            <person name="Champramary S."/>
            <person name="Plett K.L."/>
            <person name="Tsai I.J."/>
            <person name="Slot J."/>
            <person name="Sipos G."/>
            <person name="Plett J."/>
            <person name="Nagy L.G."/>
            <person name="Grigoriev I.V."/>
        </authorList>
    </citation>
    <scope>NUCLEOTIDE SEQUENCE</scope>
    <source>
        <strain evidence="5">ICMP 16352</strain>
    </source>
</reference>
<feature type="non-terminal residue" evidence="5">
    <location>
        <position position="1"/>
    </location>
</feature>
<accession>A0AA39UBJ5</accession>
<dbReference type="SUPFAM" id="SSF52129">
    <property type="entry name" value="Caspase-like"/>
    <property type="match status" value="1"/>
</dbReference>
<keyword evidence="3" id="KW-0645">Protease</keyword>
<dbReference type="InterPro" id="IPR050452">
    <property type="entry name" value="Metacaspase"/>
</dbReference>
<gene>
    <name evidence="5" type="ORF">IW261DRAFT_1314036</name>
</gene>
<feature type="domain" description="Peptidase C14 caspase" evidence="4">
    <location>
        <begin position="1"/>
        <end position="160"/>
    </location>
</feature>
<organism evidence="5 6">
    <name type="scientific">Armillaria novae-zelandiae</name>
    <dbReference type="NCBI Taxonomy" id="153914"/>
    <lineage>
        <taxon>Eukaryota</taxon>
        <taxon>Fungi</taxon>
        <taxon>Dikarya</taxon>
        <taxon>Basidiomycota</taxon>
        <taxon>Agaricomycotina</taxon>
        <taxon>Agaricomycetes</taxon>
        <taxon>Agaricomycetidae</taxon>
        <taxon>Agaricales</taxon>
        <taxon>Marasmiineae</taxon>
        <taxon>Physalacriaceae</taxon>
        <taxon>Armillaria</taxon>
    </lineage>
</organism>
<dbReference type="AlphaFoldDB" id="A0AA39UBJ5"/>
<comment type="similarity">
    <text evidence="1">Belongs to the peptidase C14B family.</text>
</comment>
<feature type="non-terminal residue" evidence="5">
    <location>
        <position position="164"/>
    </location>
</feature>
<name>A0AA39UBJ5_9AGAR</name>
<comment type="caution">
    <text evidence="5">The sequence shown here is derived from an EMBL/GenBank/DDBJ whole genome shotgun (WGS) entry which is preliminary data.</text>
</comment>
<evidence type="ECO:0000259" key="4">
    <source>
        <dbReference type="Pfam" id="PF00656"/>
    </source>
</evidence>
<evidence type="ECO:0000313" key="5">
    <source>
        <dbReference type="EMBL" id="KAK0476309.1"/>
    </source>
</evidence>
<evidence type="ECO:0000256" key="3">
    <source>
        <dbReference type="ARBA" id="ARBA00022807"/>
    </source>
</evidence>
<keyword evidence="6" id="KW-1185">Reference proteome</keyword>
<dbReference type="InterPro" id="IPR029030">
    <property type="entry name" value="Caspase-like_dom_sf"/>
</dbReference>
<sequence length="164" mass="18355">WALLIGIDQYDKQPLKGCVNDVELMKEYLIKNFKVPMHHIGSLCDKSATRDNIIHALLGFRTDEHINPNDIIIIYFAGHGSNYTCEKHLDHTTKNPDSRLGCCPVEMICPVDRGRDTADPLSTFSKIPDISDRELNVILKEISKAKGNRITLIIDCCHAGGVGR</sequence>
<keyword evidence="3" id="KW-0378">Hydrolase</keyword>
<evidence type="ECO:0000256" key="2">
    <source>
        <dbReference type="ARBA" id="ARBA00022703"/>
    </source>
</evidence>
<dbReference type="GO" id="GO:0005737">
    <property type="term" value="C:cytoplasm"/>
    <property type="evidence" value="ECO:0007669"/>
    <property type="project" value="TreeGrafter"/>
</dbReference>
<dbReference type="Pfam" id="PF00656">
    <property type="entry name" value="Peptidase_C14"/>
    <property type="match status" value="1"/>
</dbReference>
<dbReference type="EMBL" id="JAUEPR010000020">
    <property type="protein sequence ID" value="KAK0476309.1"/>
    <property type="molecule type" value="Genomic_DNA"/>
</dbReference>
<dbReference type="GO" id="GO:0004197">
    <property type="term" value="F:cysteine-type endopeptidase activity"/>
    <property type="evidence" value="ECO:0007669"/>
    <property type="project" value="InterPro"/>
</dbReference>
<dbReference type="Proteomes" id="UP001175227">
    <property type="component" value="Unassembled WGS sequence"/>
</dbReference>
<dbReference type="GO" id="GO:0006508">
    <property type="term" value="P:proteolysis"/>
    <property type="evidence" value="ECO:0007669"/>
    <property type="project" value="InterPro"/>
</dbReference>
<proteinExistence type="inferred from homology"/>
<protein>
    <submittedName>
        <fullName evidence="5">Peptidase C14, caspase domain-containing protein</fullName>
    </submittedName>
</protein>
<dbReference type="GO" id="GO:0006915">
    <property type="term" value="P:apoptotic process"/>
    <property type="evidence" value="ECO:0007669"/>
    <property type="project" value="UniProtKB-KW"/>
</dbReference>
<dbReference type="InterPro" id="IPR011600">
    <property type="entry name" value="Pept_C14_caspase"/>
</dbReference>
<keyword evidence="3" id="KW-0788">Thiol protease</keyword>
<dbReference type="Gene3D" id="3.40.50.1460">
    <property type="match status" value="1"/>
</dbReference>
<dbReference type="PANTHER" id="PTHR48104:SF30">
    <property type="entry name" value="METACASPASE-1"/>
    <property type="match status" value="1"/>
</dbReference>